<dbReference type="AlphaFoldDB" id="A0A3A3FRQ2"/>
<dbReference type="OrthoDB" id="9810445at2"/>
<evidence type="ECO:0000256" key="5">
    <source>
        <dbReference type="ARBA" id="ARBA00023049"/>
    </source>
</evidence>
<feature type="signal peptide" evidence="7">
    <location>
        <begin position="1"/>
        <end position="25"/>
    </location>
</feature>
<comment type="similarity">
    <text evidence="6">Belongs to the peptidase M48 family.</text>
</comment>
<keyword evidence="5 6" id="KW-0482">Metalloprotease</keyword>
<keyword evidence="2" id="KW-0479">Metal-binding</keyword>
<dbReference type="Proteomes" id="UP000265955">
    <property type="component" value="Unassembled WGS sequence"/>
</dbReference>
<sequence length="278" mass="30001">MKPDTRLGMALKSALLGASLMTLIACETVQTTQGGVVGVNREQKMAVAPEAIEHAAREQYGQLIAQEGQKGTLNRNAAQVSRVRAVAGRIISQVAAFRPDARNWAWEVNVLTSPEVNAWCMPGGKMAVYTGLLEKLQVTDDELAAVMGHEIAHALREHARERASEQMVAGGFISVGAALLGLGEIGQQGAQYAYMGLIGLPNSRKHETEADRVGIELAARAGYDPRAAITLWQKMGQVGGGQPPKFLSTHPSQSDRLSDLTAYSQRVMPLYEQAKRTR</sequence>
<feature type="chain" id="PRO_5017221265" evidence="7">
    <location>
        <begin position="26"/>
        <end position="278"/>
    </location>
</feature>
<dbReference type="CDD" id="cd07331">
    <property type="entry name" value="M48C_Oma1_like"/>
    <property type="match status" value="1"/>
</dbReference>
<dbReference type="Gene3D" id="3.30.2010.10">
    <property type="entry name" value="Metalloproteases ('zincins'), catalytic domain"/>
    <property type="match status" value="1"/>
</dbReference>
<evidence type="ECO:0000256" key="7">
    <source>
        <dbReference type="SAM" id="SignalP"/>
    </source>
</evidence>
<name>A0A3A3FRQ2_9BURK</name>
<comment type="cofactor">
    <cofactor evidence="6">
        <name>Zn(2+)</name>
        <dbReference type="ChEBI" id="CHEBI:29105"/>
    </cofactor>
    <text evidence="6">Binds 1 zinc ion per subunit.</text>
</comment>
<dbReference type="InterPro" id="IPR051156">
    <property type="entry name" value="Mito/Outer_Membr_Metalloprot"/>
</dbReference>
<gene>
    <name evidence="9" type="ORF">D3871_10330</name>
</gene>
<evidence type="ECO:0000313" key="9">
    <source>
        <dbReference type="EMBL" id="RJF98867.1"/>
    </source>
</evidence>
<dbReference type="PANTHER" id="PTHR22726">
    <property type="entry name" value="METALLOENDOPEPTIDASE OMA1"/>
    <property type="match status" value="1"/>
</dbReference>
<dbReference type="Pfam" id="PF01435">
    <property type="entry name" value="Peptidase_M48"/>
    <property type="match status" value="1"/>
</dbReference>
<dbReference type="GO" id="GO:0051603">
    <property type="term" value="P:proteolysis involved in protein catabolic process"/>
    <property type="evidence" value="ECO:0007669"/>
    <property type="project" value="TreeGrafter"/>
</dbReference>
<evidence type="ECO:0000256" key="1">
    <source>
        <dbReference type="ARBA" id="ARBA00022670"/>
    </source>
</evidence>
<evidence type="ECO:0000256" key="4">
    <source>
        <dbReference type="ARBA" id="ARBA00022833"/>
    </source>
</evidence>
<dbReference type="InterPro" id="IPR001915">
    <property type="entry name" value="Peptidase_M48"/>
</dbReference>
<dbReference type="PANTHER" id="PTHR22726:SF1">
    <property type="entry name" value="METALLOENDOPEPTIDASE OMA1, MITOCHONDRIAL"/>
    <property type="match status" value="1"/>
</dbReference>
<reference evidence="10" key="1">
    <citation type="submission" date="2018-09" db="EMBL/GenBank/DDBJ databases">
        <authorList>
            <person name="Zhu H."/>
        </authorList>
    </citation>
    <scope>NUCLEOTIDE SEQUENCE [LARGE SCALE GENOMIC DNA]</scope>
    <source>
        <strain evidence="10">K1R23-30</strain>
    </source>
</reference>
<comment type="caution">
    <text evidence="9">The sequence shown here is derived from an EMBL/GenBank/DDBJ whole genome shotgun (WGS) entry which is preliminary data.</text>
</comment>
<keyword evidence="1 6" id="KW-0645">Protease</keyword>
<dbReference type="GO" id="GO:0004222">
    <property type="term" value="F:metalloendopeptidase activity"/>
    <property type="evidence" value="ECO:0007669"/>
    <property type="project" value="InterPro"/>
</dbReference>
<evidence type="ECO:0000313" key="10">
    <source>
        <dbReference type="Proteomes" id="UP000265955"/>
    </source>
</evidence>
<dbReference type="GO" id="GO:0046872">
    <property type="term" value="F:metal ion binding"/>
    <property type="evidence" value="ECO:0007669"/>
    <property type="project" value="UniProtKB-KW"/>
</dbReference>
<keyword evidence="7" id="KW-0732">Signal</keyword>
<accession>A0A3A3FRQ2</accession>
<dbReference type="RefSeq" id="WP_119768812.1">
    <property type="nucleotide sequence ID" value="NZ_QYUO01000001.1"/>
</dbReference>
<protein>
    <submittedName>
        <fullName evidence="9">M48 family peptidase</fullName>
    </submittedName>
</protein>
<keyword evidence="10" id="KW-1185">Reference proteome</keyword>
<organism evidence="9 10">
    <name type="scientific">Noviherbaspirillum saxi</name>
    <dbReference type="NCBI Taxonomy" id="2320863"/>
    <lineage>
        <taxon>Bacteria</taxon>
        <taxon>Pseudomonadati</taxon>
        <taxon>Pseudomonadota</taxon>
        <taxon>Betaproteobacteria</taxon>
        <taxon>Burkholderiales</taxon>
        <taxon>Oxalobacteraceae</taxon>
        <taxon>Noviherbaspirillum</taxon>
    </lineage>
</organism>
<dbReference type="PROSITE" id="PS51257">
    <property type="entry name" value="PROKAR_LIPOPROTEIN"/>
    <property type="match status" value="1"/>
</dbReference>
<evidence type="ECO:0000259" key="8">
    <source>
        <dbReference type="Pfam" id="PF01435"/>
    </source>
</evidence>
<evidence type="ECO:0000256" key="2">
    <source>
        <dbReference type="ARBA" id="ARBA00022723"/>
    </source>
</evidence>
<feature type="domain" description="Peptidase M48" evidence="8">
    <location>
        <begin position="82"/>
        <end position="262"/>
    </location>
</feature>
<proteinExistence type="inferred from homology"/>
<dbReference type="EMBL" id="QYUO01000001">
    <property type="protein sequence ID" value="RJF98867.1"/>
    <property type="molecule type" value="Genomic_DNA"/>
</dbReference>
<keyword evidence="4 6" id="KW-0862">Zinc</keyword>
<evidence type="ECO:0000256" key="3">
    <source>
        <dbReference type="ARBA" id="ARBA00022801"/>
    </source>
</evidence>
<dbReference type="GO" id="GO:0016020">
    <property type="term" value="C:membrane"/>
    <property type="evidence" value="ECO:0007669"/>
    <property type="project" value="TreeGrafter"/>
</dbReference>
<keyword evidence="3 6" id="KW-0378">Hydrolase</keyword>
<evidence type="ECO:0000256" key="6">
    <source>
        <dbReference type="RuleBase" id="RU003983"/>
    </source>
</evidence>